<comment type="caution">
    <text evidence="1">The sequence shown here is derived from an EMBL/GenBank/DDBJ whole genome shotgun (WGS) entry which is preliminary data.</text>
</comment>
<protein>
    <submittedName>
        <fullName evidence="1">Uncharacterized protein</fullName>
    </submittedName>
</protein>
<organism evidence="1 2">
    <name type="scientific">Planobispora longispora</name>
    <dbReference type="NCBI Taxonomy" id="28887"/>
    <lineage>
        <taxon>Bacteria</taxon>
        <taxon>Bacillati</taxon>
        <taxon>Actinomycetota</taxon>
        <taxon>Actinomycetes</taxon>
        <taxon>Streptosporangiales</taxon>
        <taxon>Streptosporangiaceae</taxon>
        <taxon>Planobispora</taxon>
    </lineage>
</organism>
<dbReference type="Gene3D" id="1.20.120.640">
    <property type="entry name" value="Anticodon-binding domain of a subclass of class I aminoacyl-tRNA synthetases"/>
    <property type="match status" value="1"/>
</dbReference>
<accession>A0A8J3RKH8</accession>
<dbReference type="Gene3D" id="3.40.50.620">
    <property type="entry name" value="HUPs"/>
    <property type="match status" value="1"/>
</dbReference>
<reference evidence="1 2" key="1">
    <citation type="submission" date="2021-01" db="EMBL/GenBank/DDBJ databases">
        <title>Whole genome shotgun sequence of Planobispora longispora NBRC 13918.</title>
        <authorList>
            <person name="Komaki H."/>
            <person name="Tamura T."/>
        </authorList>
    </citation>
    <scope>NUCLEOTIDE SEQUENCE [LARGE SCALE GENOMIC DNA]</scope>
    <source>
        <strain evidence="1 2">NBRC 13918</strain>
    </source>
</reference>
<evidence type="ECO:0000313" key="2">
    <source>
        <dbReference type="Proteomes" id="UP000616724"/>
    </source>
</evidence>
<dbReference type="SUPFAM" id="SSF52374">
    <property type="entry name" value="Nucleotidylyl transferase"/>
    <property type="match status" value="1"/>
</dbReference>
<dbReference type="RefSeq" id="WP_203891950.1">
    <property type="nucleotide sequence ID" value="NZ_BOOH01000029.1"/>
</dbReference>
<dbReference type="EMBL" id="BOOH01000029">
    <property type="protein sequence ID" value="GIH77377.1"/>
    <property type="molecule type" value="Genomic_DNA"/>
</dbReference>
<name>A0A8J3RKH8_9ACTN</name>
<gene>
    <name evidence="1" type="ORF">Plo01_38060</name>
</gene>
<dbReference type="InterPro" id="IPR014729">
    <property type="entry name" value="Rossmann-like_a/b/a_fold"/>
</dbReference>
<keyword evidence="2" id="KW-1185">Reference proteome</keyword>
<proteinExistence type="predicted"/>
<evidence type="ECO:0000313" key="1">
    <source>
        <dbReference type="EMBL" id="GIH77377.1"/>
    </source>
</evidence>
<dbReference type="AlphaFoldDB" id="A0A8J3RKH8"/>
<sequence length="275" mass="29588">MLRLYDAARRRVEPVVPAGARSLRLYAFGPSAGHRPHLGDLRSFLLADLIGRLAGRRRVRVLACHATDGEAFADDLPALNVRPPDRSLPVDEAATLVSGFAPGVIELGTPPGLIVFDAGLPGIARWTGSGRLLFEGRELLAGQGGEGAVRLRDVTEAGLDPLAVRLALLGHHYREDAELTWDALRGADGTLRLWRFRVATWSEAPSAPMPADRVAAIEDALDDDLGSPAALRLMDELERDESLAPGSRFEAFLHLDQVLALDLPSEIGRSRPPAG</sequence>
<dbReference type="Proteomes" id="UP000616724">
    <property type="component" value="Unassembled WGS sequence"/>
</dbReference>